<accession>A0AAF0QJI0</accession>
<name>A0AAF0QJI0_SOLVR</name>
<dbReference type="AlphaFoldDB" id="A0AAF0QJI0"/>
<organism evidence="1 2">
    <name type="scientific">Solanum verrucosum</name>
    <dbReference type="NCBI Taxonomy" id="315347"/>
    <lineage>
        <taxon>Eukaryota</taxon>
        <taxon>Viridiplantae</taxon>
        <taxon>Streptophyta</taxon>
        <taxon>Embryophyta</taxon>
        <taxon>Tracheophyta</taxon>
        <taxon>Spermatophyta</taxon>
        <taxon>Magnoliopsida</taxon>
        <taxon>eudicotyledons</taxon>
        <taxon>Gunneridae</taxon>
        <taxon>Pentapetalae</taxon>
        <taxon>asterids</taxon>
        <taxon>lamiids</taxon>
        <taxon>Solanales</taxon>
        <taxon>Solanaceae</taxon>
        <taxon>Solanoideae</taxon>
        <taxon>Solaneae</taxon>
        <taxon>Solanum</taxon>
    </lineage>
</organism>
<keyword evidence="2" id="KW-1185">Reference proteome</keyword>
<gene>
    <name evidence="1" type="ORF">MTR67_017638</name>
</gene>
<evidence type="ECO:0000313" key="2">
    <source>
        <dbReference type="Proteomes" id="UP001234989"/>
    </source>
</evidence>
<protein>
    <submittedName>
        <fullName evidence="1">Uncharacterized protein</fullName>
    </submittedName>
</protein>
<proteinExistence type="predicted"/>
<dbReference type="EMBL" id="CP133615">
    <property type="protein sequence ID" value="WMV24253.1"/>
    <property type="molecule type" value="Genomic_DNA"/>
</dbReference>
<dbReference type="Proteomes" id="UP001234989">
    <property type="component" value="Chromosome 4"/>
</dbReference>
<reference evidence="1" key="1">
    <citation type="submission" date="2023-08" db="EMBL/GenBank/DDBJ databases">
        <title>A de novo genome assembly of Solanum verrucosum Schlechtendal, a Mexican diploid species geographically isolated from the other diploid A-genome species in potato relatives.</title>
        <authorList>
            <person name="Hosaka K."/>
        </authorList>
    </citation>
    <scope>NUCLEOTIDE SEQUENCE</scope>
    <source>
        <tissue evidence="1">Young leaves</tissue>
    </source>
</reference>
<evidence type="ECO:0000313" key="1">
    <source>
        <dbReference type="EMBL" id="WMV24253.1"/>
    </source>
</evidence>
<sequence length="46" mass="5059">MTTGHGKARGVDLALWEVLQPHRAVVPLTDRIGAREDPFDMSEATL</sequence>